<dbReference type="Gene3D" id="2.40.50.100">
    <property type="match status" value="2"/>
</dbReference>
<dbReference type="GeneID" id="8852686"/>
<protein>
    <submittedName>
        <fullName evidence="2">Predicted protein</fullName>
    </submittedName>
</protein>
<dbReference type="AlphaFoldDB" id="D2UYX1"/>
<dbReference type="SUPFAM" id="SSF51230">
    <property type="entry name" value="Single hybrid motif"/>
    <property type="match status" value="2"/>
</dbReference>
<dbReference type="VEuPathDB" id="AmoebaDB:NAEGRDRAFT_61733"/>
<dbReference type="Proteomes" id="UP000006671">
    <property type="component" value="Unassembled WGS sequence"/>
</dbReference>
<feature type="domain" description="Lipoyl-binding" evidence="1">
    <location>
        <begin position="192"/>
        <end position="241"/>
    </location>
</feature>
<keyword evidence="3" id="KW-1185">Reference proteome</keyword>
<evidence type="ECO:0000313" key="3">
    <source>
        <dbReference type="Proteomes" id="UP000006671"/>
    </source>
</evidence>
<evidence type="ECO:0000259" key="1">
    <source>
        <dbReference type="Pfam" id="PF00364"/>
    </source>
</evidence>
<sequence>MSLPLLKIKKWSIPINETSKLSAKQQIMIIQYAGQLFELTSMVEGLITPLMRGEDLTIANSDYLFDLERNDLYLSTICRAREGKILQFLVKPGDWVERNQAGIIIEREKKVEEWKFLKPGRILEVNLKVGDHVGFFYSPFTMMEKESGETNLPLADCKFIGISNENPKYRPDMAPQMYYFENHNCGISTKEYYTEIYDIEWLVKEGQLVKKGDLLCSYQVPKLRLEFMSPYDGKIVWLRRDDSMFIGDSFFEIIVHQ</sequence>
<dbReference type="KEGG" id="ngr:NAEGRDRAFT_61733"/>
<organism evidence="3">
    <name type="scientific">Naegleria gruberi</name>
    <name type="common">Amoeba</name>
    <dbReference type="NCBI Taxonomy" id="5762"/>
    <lineage>
        <taxon>Eukaryota</taxon>
        <taxon>Discoba</taxon>
        <taxon>Heterolobosea</taxon>
        <taxon>Tetramitia</taxon>
        <taxon>Eutetramitia</taxon>
        <taxon>Vahlkampfiidae</taxon>
        <taxon>Naegleria</taxon>
    </lineage>
</organism>
<dbReference type="Pfam" id="PF00364">
    <property type="entry name" value="Biotin_lipoyl"/>
    <property type="match status" value="1"/>
</dbReference>
<dbReference type="RefSeq" id="XP_002682594.1">
    <property type="nucleotide sequence ID" value="XM_002682548.1"/>
</dbReference>
<dbReference type="InterPro" id="IPR000089">
    <property type="entry name" value="Biotin_lipoyl"/>
</dbReference>
<evidence type="ECO:0000313" key="2">
    <source>
        <dbReference type="EMBL" id="EFC49850.1"/>
    </source>
</evidence>
<accession>D2UYX1</accession>
<dbReference type="EMBL" id="GG738846">
    <property type="protein sequence ID" value="EFC49850.1"/>
    <property type="molecule type" value="Genomic_DNA"/>
</dbReference>
<gene>
    <name evidence="2" type="ORF">NAEGRDRAFT_61733</name>
</gene>
<dbReference type="InterPro" id="IPR011053">
    <property type="entry name" value="Single_hybrid_motif"/>
</dbReference>
<dbReference type="CDD" id="cd06849">
    <property type="entry name" value="lipoyl_domain"/>
    <property type="match status" value="1"/>
</dbReference>
<name>D2UYX1_NAEGR</name>
<dbReference type="InParanoid" id="D2UYX1"/>
<reference evidence="2 3" key="1">
    <citation type="journal article" date="2010" name="Cell">
        <title>The genome of Naegleria gruberi illuminates early eukaryotic versatility.</title>
        <authorList>
            <person name="Fritz-Laylin L.K."/>
            <person name="Prochnik S.E."/>
            <person name="Ginger M.L."/>
            <person name="Dacks J.B."/>
            <person name="Carpenter M.L."/>
            <person name="Field M.C."/>
            <person name="Kuo A."/>
            <person name="Paredez A."/>
            <person name="Chapman J."/>
            <person name="Pham J."/>
            <person name="Shu S."/>
            <person name="Neupane R."/>
            <person name="Cipriano M."/>
            <person name="Mancuso J."/>
            <person name="Tu H."/>
            <person name="Salamov A."/>
            <person name="Lindquist E."/>
            <person name="Shapiro H."/>
            <person name="Lucas S."/>
            <person name="Grigoriev I.V."/>
            <person name="Cande W.Z."/>
            <person name="Fulton C."/>
            <person name="Rokhsar D.S."/>
            <person name="Dawson S.C."/>
        </authorList>
    </citation>
    <scope>NUCLEOTIDE SEQUENCE [LARGE SCALE GENOMIC DNA]</scope>
    <source>
        <strain evidence="2 3">NEG-M</strain>
    </source>
</reference>
<proteinExistence type="predicted"/>